<name>A0ACC2JI85_9PEZI</name>
<reference evidence="1" key="1">
    <citation type="submission" date="2022-12" db="EMBL/GenBank/DDBJ databases">
        <title>Genome Sequence of Lasiodiplodia mahajangana.</title>
        <authorList>
            <person name="Buettner E."/>
        </authorList>
    </citation>
    <scope>NUCLEOTIDE SEQUENCE</scope>
    <source>
        <strain evidence="1">VT137</strain>
    </source>
</reference>
<evidence type="ECO:0000313" key="2">
    <source>
        <dbReference type="Proteomes" id="UP001153332"/>
    </source>
</evidence>
<sequence>MDLQRFTSSAKLLAYILTVFWFASGISGLLPYGDNNGQIPLRESLEVAHSSQSDKASLAVHCPGYDFPQVVCINRYGSLIRGDFERKVRNVLADGDTYPSTSAPGEPTMAHVSDADFLVWDIEAGLQILGPNPSVEFMFDVGPVSHEAPVYSPATNELYFSRLVNGFLPQLVVDLSHDPPTLSERLAKPPIYAAAGSRYYKGLIYFATIGGNDSLAGYSFRPGIYTLDPRTGKSNAILNNYYGYYFNSADDLDIDDDGQIWFTDNSKFEKGPSSIRVVVMGCSTSRPVL</sequence>
<accession>A0ACC2JI85</accession>
<dbReference type="Proteomes" id="UP001153332">
    <property type="component" value="Unassembled WGS sequence"/>
</dbReference>
<evidence type="ECO:0000313" key="1">
    <source>
        <dbReference type="EMBL" id="KAJ8127135.1"/>
    </source>
</evidence>
<dbReference type="EMBL" id="JAPUUL010001543">
    <property type="protein sequence ID" value="KAJ8127135.1"/>
    <property type="molecule type" value="Genomic_DNA"/>
</dbReference>
<organism evidence="1 2">
    <name type="scientific">Lasiodiplodia mahajangana</name>
    <dbReference type="NCBI Taxonomy" id="1108764"/>
    <lineage>
        <taxon>Eukaryota</taxon>
        <taxon>Fungi</taxon>
        <taxon>Dikarya</taxon>
        <taxon>Ascomycota</taxon>
        <taxon>Pezizomycotina</taxon>
        <taxon>Dothideomycetes</taxon>
        <taxon>Dothideomycetes incertae sedis</taxon>
        <taxon>Botryosphaeriales</taxon>
        <taxon>Botryosphaeriaceae</taxon>
        <taxon>Lasiodiplodia</taxon>
    </lineage>
</organism>
<gene>
    <name evidence="1" type="ORF">O1611_g6499</name>
</gene>
<proteinExistence type="predicted"/>
<protein>
    <submittedName>
        <fullName evidence="1">Uncharacterized protein</fullName>
    </submittedName>
</protein>
<keyword evidence="2" id="KW-1185">Reference proteome</keyword>
<comment type="caution">
    <text evidence="1">The sequence shown here is derived from an EMBL/GenBank/DDBJ whole genome shotgun (WGS) entry which is preliminary data.</text>
</comment>